<reference evidence="1" key="1">
    <citation type="journal article" date="2014" name="Front. Microbiol.">
        <title>High frequency of phylogenetically diverse reductive dehalogenase-homologous genes in deep subseafloor sedimentary metagenomes.</title>
        <authorList>
            <person name="Kawai M."/>
            <person name="Futagami T."/>
            <person name="Toyoda A."/>
            <person name="Takaki Y."/>
            <person name="Nishi S."/>
            <person name="Hori S."/>
            <person name="Arai W."/>
            <person name="Tsubouchi T."/>
            <person name="Morono Y."/>
            <person name="Uchiyama I."/>
            <person name="Ito T."/>
            <person name="Fujiyama A."/>
            <person name="Inagaki F."/>
            <person name="Takami H."/>
        </authorList>
    </citation>
    <scope>NUCLEOTIDE SEQUENCE</scope>
    <source>
        <strain evidence="1">Expedition CK06-06</strain>
    </source>
</reference>
<accession>X1HQ12</accession>
<evidence type="ECO:0008006" key="2">
    <source>
        <dbReference type="Google" id="ProtNLM"/>
    </source>
</evidence>
<dbReference type="SUPFAM" id="SSF110296">
    <property type="entry name" value="Oligoxyloglucan reducing end-specific cellobiohydrolase"/>
    <property type="match status" value="1"/>
</dbReference>
<gene>
    <name evidence="1" type="ORF">S03H2_45507</name>
</gene>
<comment type="caution">
    <text evidence="1">The sequence shown here is derived from an EMBL/GenBank/DDBJ whole genome shotgun (WGS) entry which is preliminary data.</text>
</comment>
<organism evidence="1">
    <name type="scientific">marine sediment metagenome</name>
    <dbReference type="NCBI Taxonomy" id="412755"/>
    <lineage>
        <taxon>unclassified sequences</taxon>
        <taxon>metagenomes</taxon>
        <taxon>ecological metagenomes</taxon>
    </lineage>
</organism>
<feature type="non-terminal residue" evidence="1">
    <location>
        <position position="1"/>
    </location>
</feature>
<dbReference type="Gene3D" id="2.130.10.10">
    <property type="entry name" value="YVTN repeat-like/Quinoprotein amine dehydrogenase"/>
    <property type="match status" value="1"/>
</dbReference>
<sequence length="268" mass="28056">RVLMAPDFGDSGIAYAATLGAGTSAFQRTTDGGESWNQISLIDYNEYTVVDLDAAGYNADGTLHVTTQVSDDQGALWQRTASKNWERILSYATPGVTDTLEKLDILGDGSAMFATDLNEGKIWRSTDMGATFLKKISTKTPLTTVAPVSATTLYTGSVGEIWWSTRSGTGWTKPDDSEIPSETPIIGVGIAGDIVLASSVGGQVFISSDGGEIVERIGSDGPFAAGPTIVTSDLGFAGNGILYATAPGQPGVMRCVVDLDNPGDAEWI</sequence>
<dbReference type="AlphaFoldDB" id="X1HQ12"/>
<proteinExistence type="predicted"/>
<dbReference type="EMBL" id="BARU01028517">
    <property type="protein sequence ID" value="GAH71552.1"/>
    <property type="molecule type" value="Genomic_DNA"/>
</dbReference>
<evidence type="ECO:0000313" key="1">
    <source>
        <dbReference type="EMBL" id="GAH71552.1"/>
    </source>
</evidence>
<dbReference type="InterPro" id="IPR015943">
    <property type="entry name" value="WD40/YVTN_repeat-like_dom_sf"/>
</dbReference>
<protein>
    <recommendedName>
        <fullName evidence="2">Photosynthesis system II assembly factor Ycf48/Hcf136-like domain-containing protein</fullName>
    </recommendedName>
</protein>
<name>X1HQ12_9ZZZZ</name>
<feature type="non-terminal residue" evidence="1">
    <location>
        <position position="268"/>
    </location>
</feature>